<dbReference type="Proteomes" id="UP001054252">
    <property type="component" value="Unassembled WGS sequence"/>
</dbReference>
<organism evidence="2 3">
    <name type="scientific">Rubroshorea leprosula</name>
    <dbReference type="NCBI Taxonomy" id="152421"/>
    <lineage>
        <taxon>Eukaryota</taxon>
        <taxon>Viridiplantae</taxon>
        <taxon>Streptophyta</taxon>
        <taxon>Embryophyta</taxon>
        <taxon>Tracheophyta</taxon>
        <taxon>Spermatophyta</taxon>
        <taxon>Magnoliopsida</taxon>
        <taxon>eudicotyledons</taxon>
        <taxon>Gunneridae</taxon>
        <taxon>Pentapetalae</taxon>
        <taxon>rosids</taxon>
        <taxon>malvids</taxon>
        <taxon>Malvales</taxon>
        <taxon>Dipterocarpaceae</taxon>
        <taxon>Rubroshorea</taxon>
    </lineage>
</organism>
<feature type="region of interest" description="Disordered" evidence="1">
    <location>
        <begin position="1"/>
        <end position="26"/>
    </location>
</feature>
<reference evidence="2 3" key="1">
    <citation type="journal article" date="2021" name="Commun. Biol.">
        <title>The genome of Shorea leprosula (Dipterocarpaceae) highlights the ecological relevance of drought in aseasonal tropical rainforests.</title>
        <authorList>
            <person name="Ng K.K.S."/>
            <person name="Kobayashi M.J."/>
            <person name="Fawcett J.A."/>
            <person name="Hatakeyama M."/>
            <person name="Paape T."/>
            <person name="Ng C.H."/>
            <person name="Ang C.C."/>
            <person name="Tnah L.H."/>
            <person name="Lee C.T."/>
            <person name="Nishiyama T."/>
            <person name="Sese J."/>
            <person name="O'Brien M.J."/>
            <person name="Copetti D."/>
            <person name="Mohd Noor M.I."/>
            <person name="Ong R.C."/>
            <person name="Putra M."/>
            <person name="Sireger I.Z."/>
            <person name="Indrioko S."/>
            <person name="Kosugi Y."/>
            <person name="Izuno A."/>
            <person name="Isagi Y."/>
            <person name="Lee S.L."/>
            <person name="Shimizu K.K."/>
        </authorList>
    </citation>
    <scope>NUCLEOTIDE SEQUENCE [LARGE SCALE GENOMIC DNA]</scope>
    <source>
        <strain evidence="2">214</strain>
    </source>
</reference>
<accession>A0AAV5MK55</accession>
<proteinExistence type="predicted"/>
<evidence type="ECO:0000256" key="1">
    <source>
        <dbReference type="SAM" id="MobiDB-lite"/>
    </source>
</evidence>
<evidence type="ECO:0000313" key="2">
    <source>
        <dbReference type="EMBL" id="GKV50378.1"/>
    </source>
</evidence>
<protein>
    <submittedName>
        <fullName evidence="2">Uncharacterized protein</fullName>
    </submittedName>
</protein>
<gene>
    <name evidence="2" type="ORF">SLEP1_g57085</name>
</gene>
<name>A0AAV5MK55_9ROSI</name>
<dbReference type="AlphaFoldDB" id="A0AAV5MK55"/>
<dbReference type="EMBL" id="BPVZ01000361">
    <property type="protein sequence ID" value="GKV50378.1"/>
    <property type="molecule type" value="Genomic_DNA"/>
</dbReference>
<sequence>MKSLSSLFKYSSPTQDLKGDEEGINGEDCDVVREGFDYGQNGDGVADEIDGAKVRWGAAGGLEESGDEDFRRGDLLEVGRGEILEEDVVAEEVGKGGLRQAVGEVGGGSKIGVGDGKESEGIAVVKVCGDKSG</sequence>
<feature type="compositionally biased region" description="Polar residues" evidence="1">
    <location>
        <begin position="1"/>
        <end position="15"/>
    </location>
</feature>
<comment type="caution">
    <text evidence="2">The sequence shown here is derived from an EMBL/GenBank/DDBJ whole genome shotgun (WGS) entry which is preliminary data.</text>
</comment>
<keyword evidence="3" id="KW-1185">Reference proteome</keyword>
<evidence type="ECO:0000313" key="3">
    <source>
        <dbReference type="Proteomes" id="UP001054252"/>
    </source>
</evidence>